<evidence type="ECO:0000313" key="1">
    <source>
        <dbReference type="EMBL" id="VDO77469.1"/>
    </source>
</evidence>
<accession>A0A3P7YKB4</accession>
<organism evidence="2 3">
    <name type="scientific">Heligmosomoides polygyrus</name>
    <name type="common">Parasitic roundworm</name>
    <dbReference type="NCBI Taxonomy" id="6339"/>
    <lineage>
        <taxon>Eukaryota</taxon>
        <taxon>Metazoa</taxon>
        <taxon>Ecdysozoa</taxon>
        <taxon>Nematoda</taxon>
        <taxon>Chromadorea</taxon>
        <taxon>Rhabditida</taxon>
        <taxon>Rhabditina</taxon>
        <taxon>Rhabditomorpha</taxon>
        <taxon>Strongyloidea</taxon>
        <taxon>Heligmosomidae</taxon>
        <taxon>Heligmosomoides</taxon>
    </lineage>
</organism>
<reference evidence="1 2" key="1">
    <citation type="submission" date="2018-11" db="EMBL/GenBank/DDBJ databases">
        <authorList>
            <consortium name="Pathogen Informatics"/>
        </authorList>
    </citation>
    <scope>NUCLEOTIDE SEQUENCE [LARGE SCALE GENOMIC DNA]</scope>
</reference>
<reference evidence="3" key="2">
    <citation type="submission" date="2019-09" db="UniProtKB">
        <authorList>
            <consortium name="WormBaseParasite"/>
        </authorList>
    </citation>
    <scope>IDENTIFICATION</scope>
</reference>
<evidence type="ECO:0000313" key="3">
    <source>
        <dbReference type="WBParaSite" id="HPBE_0000871301-mRNA-1"/>
    </source>
</evidence>
<dbReference type="AlphaFoldDB" id="A0A183FMR5"/>
<keyword evidence="2" id="KW-1185">Reference proteome</keyword>
<dbReference type="Proteomes" id="UP000050761">
    <property type="component" value="Unassembled WGS sequence"/>
</dbReference>
<sequence>MVPDAQRLKCKLGLMPARVCALRPRIDIGGGGGRPSDGHLIGARCEPGCAAEDRRAAKVTRRDKGKELISS</sequence>
<dbReference type="EMBL" id="UZAH01026232">
    <property type="protein sequence ID" value="VDO77469.1"/>
    <property type="molecule type" value="Genomic_DNA"/>
</dbReference>
<name>A0A183FMR5_HELPZ</name>
<proteinExistence type="predicted"/>
<protein>
    <submittedName>
        <fullName evidence="1 3">Uncharacterized protein</fullName>
    </submittedName>
</protein>
<evidence type="ECO:0000313" key="2">
    <source>
        <dbReference type="Proteomes" id="UP000050761"/>
    </source>
</evidence>
<accession>A0A183FMR5</accession>
<dbReference type="WBParaSite" id="HPBE_0000871301-mRNA-1">
    <property type="protein sequence ID" value="HPBE_0000871301-mRNA-1"/>
    <property type="gene ID" value="HPBE_0000871301"/>
</dbReference>
<gene>
    <name evidence="1" type="ORF">HPBE_LOCUS8714</name>
</gene>